<accession>A0AAE0Z9M9</accession>
<organism evidence="1 2">
    <name type="scientific">Elysia crispata</name>
    <name type="common">lettuce slug</name>
    <dbReference type="NCBI Taxonomy" id="231223"/>
    <lineage>
        <taxon>Eukaryota</taxon>
        <taxon>Metazoa</taxon>
        <taxon>Spiralia</taxon>
        <taxon>Lophotrochozoa</taxon>
        <taxon>Mollusca</taxon>
        <taxon>Gastropoda</taxon>
        <taxon>Heterobranchia</taxon>
        <taxon>Euthyneura</taxon>
        <taxon>Panpulmonata</taxon>
        <taxon>Sacoglossa</taxon>
        <taxon>Placobranchoidea</taxon>
        <taxon>Plakobranchidae</taxon>
        <taxon>Elysia</taxon>
    </lineage>
</organism>
<dbReference type="EMBL" id="JAWDGP010004431">
    <property type="protein sequence ID" value="KAK3764561.1"/>
    <property type="molecule type" value="Genomic_DNA"/>
</dbReference>
<dbReference type="AlphaFoldDB" id="A0AAE0Z9M9"/>
<sequence length="145" mass="16467">MDERVGKKVERRTMDWPACVCVMCDAWGGKKKRMTVPVFEESPSSRKWLSTWECSRSLGKKAITEAVVYTSSCRPLAGSKGKKWLSGWMYVYQHNLDPASLELAWSTPGSADSIMAWFASSTNMFREVEILRLQDPAGVFPCYRI</sequence>
<reference evidence="1" key="1">
    <citation type="journal article" date="2023" name="G3 (Bethesda)">
        <title>A reference genome for the long-term kleptoplast-retaining sea slug Elysia crispata morphotype clarki.</title>
        <authorList>
            <person name="Eastman K.E."/>
            <person name="Pendleton A.L."/>
            <person name="Shaikh M.A."/>
            <person name="Suttiyut T."/>
            <person name="Ogas R."/>
            <person name="Tomko P."/>
            <person name="Gavelis G."/>
            <person name="Widhalm J.R."/>
            <person name="Wisecaver J.H."/>
        </authorList>
    </citation>
    <scope>NUCLEOTIDE SEQUENCE</scope>
    <source>
        <strain evidence="1">ECLA1</strain>
    </source>
</reference>
<gene>
    <name evidence="1" type="ORF">RRG08_040582</name>
</gene>
<protein>
    <submittedName>
        <fullName evidence="1">Uncharacterized protein</fullName>
    </submittedName>
</protein>
<dbReference type="Proteomes" id="UP001283361">
    <property type="component" value="Unassembled WGS sequence"/>
</dbReference>
<comment type="caution">
    <text evidence="1">The sequence shown here is derived from an EMBL/GenBank/DDBJ whole genome shotgun (WGS) entry which is preliminary data.</text>
</comment>
<evidence type="ECO:0000313" key="1">
    <source>
        <dbReference type="EMBL" id="KAK3764561.1"/>
    </source>
</evidence>
<name>A0AAE0Z9M9_9GAST</name>
<keyword evidence="2" id="KW-1185">Reference proteome</keyword>
<proteinExistence type="predicted"/>
<evidence type="ECO:0000313" key="2">
    <source>
        <dbReference type="Proteomes" id="UP001283361"/>
    </source>
</evidence>